<dbReference type="InterPro" id="IPR036388">
    <property type="entry name" value="WH-like_DNA-bd_sf"/>
</dbReference>
<name>A0A1E3WPS9_9VIBR</name>
<dbReference type="PATRIC" id="fig|45658.8.peg.2045"/>
<dbReference type="PANTHER" id="PTHR42942:SF1">
    <property type="entry name" value="ALKYLTRANSFERASE-LIKE PROTEIN 1"/>
    <property type="match status" value="1"/>
</dbReference>
<comment type="caution">
    <text evidence="3">The sequence shown here is derived from an EMBL/GenBank/DDBJ whole genome shotgun (WGS) entry which is preliminary data.</text>
</comment>
<evidence type="ECO:0000259" key="2">
    <source>
        <dbReference type="Pfam" id="PF01035"/>
    </source>
</evidence>
<dbReference type="AlphaFoldDB" id="A0A1E3WPS9"/>
<evidence type="ECO:0000313" key="3">
    <source>
        <dbReference type="EMBL" id="ODS11769.1"/>
    </source>
</evidence>
<evidence type="ECO:0000256" key="1">
    <source>
        <dbReference type="ARBA" id="ARBA00022763"/>
    </source>
</evidence>
<dbReference type="Proteomes" id="UP000095131">
    <property type="component" value="Unassembled WGS sequence"/>
</dbReference>
<accession>A0A1E3WPS9</accession>
<protein>
    <submittedName>
        <fullName evidence="3">DNA base-flipping protein</fullName>
    </submittedName>
</protein>
<dbReference type="Gene3D" id="1.10.10.10">
    <property type="entry name" value="Winged helix-like DNA-binding domain superfamily/Winged helix DNA-binding domain"/>
    <property type="match status" value="1"/>
</dbReference>
<dbReference type="GO" id="GO:0006281">
    <property type="term" value="P:DNA repair"/>
    <property type="evidence" value="ECO:0007669"/>
    <property type="project" value="InterPro"/>
</dbReference>
<sequence>MSMDQFLVQIFAVIHQIPHGKVTSYGEIAKLAGYPGYARHVGKALGNLPEGSKLPWHRVVNSQGQISLKGEDLQRQRRRLLAEGIEVSDSGRISLKKHKWQP</sequence>
<dbReference type="InterPro" id="IPR014048">
    <property type="entry name" value="MethylDNA_cys_MeTrfase_DNA-bd"/>
</dbReference>
<dbReference type="EMBL" id="MDCJ01000002">
    <property type="protein sequence ID" value="ODS11769.1"/>
    <property type="molecule type" value="Genomic_DNA"/>
</dbReference>
<proteinExistence type="predicted"/>
<keyword evidence="1" id="KW-0227">DNA damage</keyword>
<dbReference type="CDD" id="cd06445">
    <property type="entry name" value="ATase"/>
    <property type="match status" value="1"/>
</dbReference>
<dbReference type="PANTHER" id="PTHR42942">
    <property type="entry name" value="6-O-METHYLGUANINE DNA METHYLTRANSFERASE"/>
    <property type="match status" value="1"/>
</dbReference>
<organism evidence="3 4">
    <name type="scientific">Vibrio scophthalmi</name>
    <dbReference type="NCBI Taxonomy" id="45658"/>
    <lineage>
        <taxon>Bacteria</taxon>
        <taxon>Pseudomonadati</taxon>
        <taxon>Pseudomonadota</taxon>
        <taxon>Gammaproteobacteria</taxon>
        <taxon>Vibrionales</taxon>
        <taxon>Vibrionaceae</taxon>
        <taxon>Vibrio</taxon>
    </lineage>
</organism>
<dbReference type="GO" id="GO:0003824">
    <property type="term" value="F:catalytic activity"/>
    <property type="evidence" value="ECO:0007669"/>
    <property type="project" value="InterPro"/>
</dbReference>
<reference evidence="3 4" key="1">
    <citation type="submission" date="2016-08" db="EMBL/GenBank/DDBJ databases">
        <title>Genome sequencing of Vibrio scophthalmi strain FP3289, an isolated from Paralichthys olivaceus.</title>
        <authorList>
            <person name="Han H.-J."/>
        </authorList>
    </citation>
    <scope>NUCLEOTIDE SEQUENCE [LARGE SCALE GENOMIC DNA]</scope>
    <source>
        <strain evidence="3 4">FP3289</strain>
    </source>
</reference>
<feature type="domain" description="Methylated-DNA-[protein]-cysteine S-methyltransferase DNA binding" evidence="2">
    <location>
        <begin position="6"/>
        <end position="85"/>
    </location>
</feature>
<dbReference type="InterPro" id="IPR036217">
    <property type="entry name" value="MethylDNA_cys_MeTrfase_DNAb"/>
</dbReference>
<dbReference type="SUPFAM" id="SSF46767">
    <property type="entry name" value="Methylated DNA-protein cysteine methyltransferase, C-terminal domain"/>
    <property type="match status" value="1"/>
</dbReference>
<dbReference type="InterPro" id="IPR052520">
    <property type="entry name" value="ATL_DNA_repair"/>
</dbReference>
<evidence type="ECO:0000313" key="4">
    <source>
        <dbReference type="Proteomes" id="UP000095131"/>
    </source>
</evidence>
<dbReference type="Pfam" id="PF01035">
    <property type="entry name" value="DNA_binding_1"/>
    <property type="match status" value="1"/>
</dbReference>
<gene>
    <name evidence="3" type="ORF">VSF3289_02036</name>
</gene>